<evidence type="ECO:0000313" key="2">
    <source>
        <dbReference type="Proteomes" id="UP001152622"/>
    </source>
</evidence>
<dbReference type="AlphaFoldDB" id="A0A9Q1EGE4"/>
<comment type="caution">
    <text evidence="1">The sequence shown here is derived from an EMBL/GenBank/DDBJ whole genome shotgun (WGS) entry which is preliminary data.</text>
</comment>
<name>A0A9Q1EGE4_SYNKA</name>
<organism evidence="1 2">
    <name type="scientific">Synaphobranchus kaupii</name>
    <name type="common">Kaup's arrowtooth eel</name>
    <dbReference type="NCBI Taxonomy" id="118154"/>
    <lineage>
        <taxon>Eukaryota</taxon>
        <taxon>Metazoa</taxon>
        <taxon>Chordata</taxon>
        <taxon>Craniata</taxon>
        <taxon>Vertebrata</taxon>
        <taxon>Euteleostomi</taxon>
        <taxon>Actinopterygii</taxon>
        <taxon>Neopterygii</taxon>
        <taxon>Teleostei</taxon>
        <taxon>Anguilliformes</taxon>
        <taxon>Synaphobranchidae</taxon>
        <taxon>Synaphobranchus</taxon>
    </lineage>
</organism>
<reference evidence="1" key="1">
    <citation type="journal article" date="2023" name="Science">
        <title>Genome structures resolve the early diversification of teleost fishes.</title>
        <authorList>
            <person name="Parey E."/>
            <person name="Louis A."/>
            <person name="Montfort J."/>
            <person name="Bouchez O."/>
            <person name="Roques C."/>
            <person name="Iampietro C."/>
            <person name="Lluch J."/>
            <person name="Castinel A."/>
            <person name="Donnadieu C."/>
            <person name="Desvignes T."/>
            <person name="Floi Bucao C."/>
            <person name="Jouanno E."/>
            <person name="Wen M."/>
            <person name="Mejri S."/>
            <person name="Dirks R."/>
            <person name="Jansen H."/>
            <person name="Henkel C."/>
            <person name="Chen W.J."/>
            <person name="Zahm M."/>
            <person name="Cabau C."/>
            <person name="Klopp C."/>
            <person name="Thompson A.W."/>
            <person name="Robinson-Rechavi M."/>
            <person name="Braasch I."/>
            <person name="Lecointre G."/>
            <person name="Bobe J."/>
            <person name="Postlethwait J.H."/>
            <person name="Berthelot C."/>
            <person name="Roest Crollius H."/>
            <person name="Guiguen Y."/>
        </authorList>
    </citation>
    <scope>NUCLEOTIDE SEQUENCE</scope>
    <source>
        <strain evidence="1">WJC10195</strain>
    </source>
</reference>
<dbReference type="Proteomes" id="UP001152622">
    <property type="component" value="Chromosome 18"/>
</dbReference>
<gene>
    <name evidence="1" type="ORF">SKAU_G00372880</name>
</gene>
<protein>
    <submittedName>
        <fullName evidence="1">Uncharacterized protein</fullName>
    </submittedName>
</protein>
<proteinExistence type="predicted"/>
<sequence length="80" mass="9178">MAAITGELPLVPENKTANYHPGLWQEYRHVAPHCYWCLHITMQAPTRLLMPAAGGWREVKISPGRWWRQRARDSPCLALA</sequence>
<dbReference type="EMBL" id="JAINUF010000018">
    <property type="protein sequence ID" value="KAJ8338322.1"/>
    <property type="molecule type" value="Genomic_DNA"/>
</dbReference>
<accession>A0A9Q1EGE4</accession>
<evidence type="ECO:0000313" key="1">
    <source>
        <dbReference type="EMBL" id="KAJ8338322.1"/>
    </source>
</evidence>
<keyword evidence="2" id="KW-1185">Reference proteome</keyword>